<name>A0AAV4A0N2_9GAST</name>
<comment type="caution">
    <text evidence="1">The sequence shown here is derived from an EMBL/GenBank/DDBJ whole genome shotgun (WGS) entry which is preliminary data.</text>
</comment>
<dbReference type="AlphaFoldDB" id="A0AAV4A0N2"/>
<sequence>MQLIETFIHEDLPYPGVCADIWREMVRASYKSTPVSLRSQDRTIWQGSFCVLDILWQVYKPPKKIMDSLKLSLVILAASSLSWIEVTAGLSKRVADTLENAPTTPPSATARAM</sequence>
<organism evidence="1 2">
    <name type="scientific">Plakobranchus ocellatus</name>
    <dbReference type="NCBI Taxonomy" id="259542"/>
    <lineage>
        <taxon>Eukaryota</taxon>
        <taxon>Metazoa</taxon>
        <taxon>Spiralia</taxon>
        <taxon>Lophotrochozoa</taxon>
        <taxon>Mollusca</taxon>
        <taxon>Gastropoda</taxon>
        <taxon>Heterobranchia</taxon>
        <taxon>Euthyneura</taxon>
        <taxon>Panpulmonata</taxon>
        <taxon>Sacoglossa</taxon>
        <taxon>Placobranchoidea</taxon>
        <taxon>Plakobranchidae</taxon>
        <taxon>Plakobranchus</taxon>
    </lineage>
</organism>
<dbReference type="Proteomes" id="UP000735302">
    <property type="component" value="Unassembled WGS sequence"/>
</dbReference>
<evidence type="ECO:0000313" key="2">
    <source>
        <dbReference type="Proteomes" id="UP000735302"/>
    </source>
</evidence>
<dbReference type="EMBL" id="BLXT01003538">
    <property type="protein sequence ID" value="GFO01716.1"/>
    <property type="molecule type" value="Genomic_DNA"/>
</dbReference>
<gene>
    <name evidence="1" type="ORF">PoB_002822100</name>
</gene>
<evidence type="ECO:0000313" key="1">
    <source>
        <dbReference type="EMBL" id="GFO01716.1"/>
    </source>
</evidence>
<reference evidence="1 2" key="1">
    <citation type="journal article" date="2021" name="Elife">
        <title>Chloroplast acquisition without the gene transfer in kleptoplastic sea slugs, Plakobranchus ocellatus.</title>
        <authorList>
            <person name="Maeda T."/>
            <person name="Takahashi S."/>
            <person name="Yoshida T."/>
            <person name="Shimamura S."/>
            <person name="Takaki Y."/>
            <person name="Nagai Y."/>
            <person name="Toyoda A."/>
            <person name="Suzuki Y."/>
            <person name="Arimoto A."/>
            <person name="Ishii H."/>
            <person name="Satoh N."/>
            <person name="Nishiyama T."/>
            <person name="Hasebe M."/>
            <person name="Maruyama T."/>
            <person name="Minagawa J."/>
            <person name="Obokata J."/>
            <person name="Shigenobu S."/>
        </authorList>
    </citation>
    <scope>NUCLEOTIDE SEQUENCE [LARGE SCALE GENOMIC DNA]</scope>
</reference>
<keyword evidence="2" id="KW-1185">Reference proteome</keyword>
<proteinExistence type="predicted"/>
<accession>A0AAV4A0N2</accession>
<protein>
    <submittedName>
        <fullName evidence="1">Uncharacterized protein</fullName>
    </submittedName>
</protein>